<dbReference type="Pfam" id="PF12874">
    <property type="entry name" value="zf-met"/>
    <property type="match status" value="1"/>
</dbReference>
<evidence type="ECO:0000256" key="11">
    <source>
        <dbReference type="PROSITE-ProRule" id="PRU00309"/>
    </source>
</evidence>
<keyword evidence="3" id="KW-0677">Repeat</keyword>
<dbReference type="InterPro" id="IPR038441">
    <property type="entry name" value="THAP_Znf_sf"/>
</dbReference>
<dbReference type="InterPro" id="IPR006612">
    <property type="entry name" value="THAP_Znf"/>
</dbReference>
<evidence type="ECO:0000256" key="5">
    <source>
        <dbReference type="ARBA" id="ARBA00022833"/>
    </source>
</evidence>
<comment type="subcellular location">
    <subcellularLocation>
        <location evidence="1">Nucleus</location>
    </subcellularLocation>
</comment>
<evidence type="ECO:0000259" key="14">
    <source>
        <dbReference type="PROSITE" id="PS50950"/>
    </source>
</evidence>
<dbReference type="SMART" id="SM00355">
    <property type="entry name" value="ZnF_C2H2"/>
    <property type="match status" value="9"/>
</dbReference>
<evidence type="ECO:0000256" key="12">
    <source>
        <dbReference type="SAM" id="MobiDB-lite"/>
    </source>
</evidence>
<dbReference type="SMART" id="SM00692">
    <property type="entry name" value="DM3"/>
    <property type="match status" value="1"/>
</dbReference>
<keyword evidence="8" id="KW-0804">Transcription</keyword>
<evidence type="ECO:0000256" key="1">
    <source>
        <dbReference type="ARBA" id="ARBA00004123"/>
    </source>
</evidence>
<evidence type="ECO:0000256" key="7">
    <source>
        <dbReference type="ARBA" id="ARBA00023125"/>
    </source>
</evidence>
<keyword evidence="16" id="KW-1185">Reference proteome</keyword>
<evidence type="ECO:0008006" key="17">
    <source>
        <dbReference type="Google" id="ProtNLM"/>
    </source>
</evidence>
<dbReference type="Proteomes" id="UP001307889">
    <property type="component" value="Chromosome 6"/>
</dbReference>
<keyword evidence="7 11" id="KW-0238">DNA-binding</keyword>
<accession>A0ABN7AWV0</accession>
<keyword evidence="5" id="KW-0862">Zinc</keyword>
<evidence type="ECO:0000256" key="8">
    <source>
        <dbReference type="ARBA" id="ARBA00023163"/>
    </source>
</evidence>
<feature type="domain" description="THAP-type" evidence="14">
    <location>
        <begin position="8"/>
        <end position="92"/>
    </location>
</feature>
<dbReference type="Gene3D" id="3.30.160.60">
    <property type="entry name" value="Classic Zinc Finger"/>
    <property type="match status" value="4"/>
</dbReference>
<dbReference type="SUPFAM" id="SSF57667">
    <property type="entry name" value="beta-beta-alpha zinc fingers"/>
    <property type="match status" value="4"/>
</dbReference>
<evidence type="ECO:0000256" key="2">
    <source>
        <dbReference type="ARBA" id="ARBA00022723"/>
    </source>
</evidence>
<dbReference type="Gene3D" id="6.20.210.20">
    <property type="entry name" value="THAP domain"/>
    <property type="match status" value="1"/>
</dbReference>
<feature type="domain" description="C2H2-type" evidence="13">
    <location>
        <begin position="442"/>
        <end position="469"/>
    </location>
</feature>
<evidence type="ECO:0000256" key="9">
    <source>
        <dbReference type="ARBA" id="ARBA00023242"/>
    </source>
</evidence>
<protein>
    <recommendedName>
        <fullName evidence="17">THAP-type domain-containing protein</fullName>
    </recommendedName>
</protein>
<evidence type="ECO:0000256" key="10">
    <source>
        <dbReference type="PROSITE-ProRule" id="PRU00042"/>
    </source>
</evidence>
<organism evidence="15 16">
    <name type="scientific">Nesidiocoris tenuis</name>
    <dbReference type="NCBI Taxonomy" id="355587"/>
    <lineage>
        <taxon>Eukaryota</taxon>
        <taxon>Metazoa</taxon>
        <taxon>Ecdysozoa</taxon>
        <taxon>Arthropoda</taxon>
        <taxon>Hexapoda</taxon>
        <taxon>Insecta</taxon>
        <taxon>Pterygota</taxon>
        <taxon>Neoptera</taxon>
        <taxon>Paraneoptera</taxon>
        <taxon>Hemiptera</taxon>
        <taxon>Heteroptera</taxon>
        <taxon>Panheteroptera</taxon>
        <taxon>Cimicomorpha</taxon>
        <taxon>Miridae</taxon>
        <taxon>Dicyphina</taxon>
        <taxon>Nesidiocoris</taxon>
    </lineage>
</organism>
<reference evidence="15 16" key="1">
    <citation type="submission" date="2023-09" db="EMBL/GenBank/DDBJ databases">
        <title>Nesidiocoris tenuis whole genome shotgun sequence.</title>
        <authorList>
            <person name="Shibata T."/>
            <person name="Shimoda M."/>
            <person name="Kobayashi T."/>
            <person name="Uehara T."/>
        </authorList>
    </citation>
    <scope>NUCLEOTIDE SEQUENCE [LARGE SCALE GENOMIC DNA]</scope>
    <source>
        <strain evidence="15 16">Japan</strain>
    </source>
</reference>
<dbReference type="EMBL" id="AP028914">
    <property type="protein sequence ID" value="BES95989.1"/>
    <property type="molecule type" value="Genomic_DNA"/>
</dbReference>
<keyword evidence="2" id="KW-0479">Metal-binding</keyword>
<proteinExistence type="predicted"/>
<sequence>MNRRPFGHPRSLCCVYGCNYPRKHGNDGKFFKFPKKSSADRGNLFWLWVSAVKIPKRITKDMRVCHRHFTEDDFDSKDGGKVLKQTAVPSVNLPLIWRNKFYSRDYGKLIKQIEVRGIGKLRLCSEAKLCRLLKKCARGNEVTQGPQTNGDVRKKPATVETKRNQADKKENQPAGSTDAIAKNSSTSNPPTLDPFTSEIDIKDEPMSDQDEAIENLLATLDGGPAPTNQVTSKDSREGDFCSFCGNNSNECSCLGQKTAGKTCSICSEHFNSDKQYSDHVASAHPSRKASTGEEMSCQVCMIAFQSQDQLAEHNLVLHSKPLPRAHVCILCNQSFKSKVELMDHVVKHAMLHSFPCKVCSSFFNTKGERDAHFRGHGITRKEYECRECGDILKTKAACWEHLNNHIRARLKRGYPCDVCGRVLSTRITLKEHVARHSKEKPYECQLCGRQIRSKMDFLLHVQGHTLGLPHKCTYCGMSFQKKSELNVHVSNEHWQDVKSLAKGQFECSICGLKFKTENGFVRHAVTHDACLEEDGNELVVAA</sequence>
<feature type="domain" description="C2H2-type" evidence="13">
    <location>
        <begin position="470"/>
        <end position="493"/>
    </location>
</feature>
<dbReference type="PROSITE" id="PS50950">
    <property type="entry name" value="ZF_THAP"/>
    <property type="match status" value="1"/>
</dbReference>
<feature type="domain" description="C2H2-type" evidence="13">
    <location>
        <begin position="295"/>
        <end position="323"/>
    </location>
</feature>
<dbReference type="Pfam" id="PF05485">
    <property type="entry name" value="THAP"/>
    <property type="match status" value="1"/>
</dbReference>
<name>A0ABN7AWV0_9HEMI</name>
<evidence type="ECO:0000259" key="13">
    <source>
        <dbReference type="PROSITE" id="PS50157"/>
    </source>
</evidence>
<dbReference type="Pfam" id="PF00096">
    <property type="entry name" value="zf-C2H2"/>
    <property type="match status" value="3"/>
</dbReference>
<keyword evidence="4 10" id="KW-0863">Zinc-finger</keyword>
<feature type="domain" description="C2H2-type" evidence="13">
    <location>
        <begin position="505"/>
        <end position="527"/>
    </location>
</feature>
<feature type="domain" description="C2H2-type" evidence="13">
    <location>
        <begin position="414"/>
        <end position="441"/>
    </location>
</feature>
<keyword evidence="6" id="KW-0805">Transcription regulation</keyword>
<dbReference type="SMART" id="SM00980">
    <property type="entry name" value="THAP"/>
    <property type="match status" value="1"/>
</dbReference>
<dbReference type="InterPro" id="IPR036236">
    <property type="entry name" value="Znf_C2H2_sf"/>
</dbReference>
<feature type="compositionally biased region" description="Polar residues" evidence="12">
    <location>
        <begin position="141"/>
        <end position="150"/>
    </location>
</feature>
<dbReference type="PROSITE" id="PS00028">
    <property type="entry name" value="ZINC_FINGER_C2H2_1"/>
    <property type="match status" value="9"/>
</dbReference>
<dbReference type="PANTHER" id="PTHR24399">
    <property type="entry name" value="ZINC FINGER AND BTB DOMAIN-CONTAINING"/>
    <property type="match status" value="1"/>
</dbReference>
<feature type="region of interest" description="Disordered" evidence="12">
    <location>
        <begin position="141"/>
        <end position="198"/>
    </location>
</feature>
<gene>
    <name evidence="15" type="ORF">NTJ_08798</name>
</gene>
<dbReference type="InterPro" id="IPR013087">
    <property type="entry name" value="Znf_C2H2_type"/>
</dbReference>
<evidence type="ECO:0000256" key="3">
    <source>
        <dbReference type="ARBA" id="ARBA00022737"/>
    </source>
</evidence>
<dbReference type="PANTHER" id="PTHR24399:SF23">
    <property type="entry name" value="C2H2-TYPE DOMAIN-CONTAINING PROTEIN"/>
    <property type="match status" value="1"/>
</dbReference>
<dbReference type="PROSITE" id="PS50157">
    <property type="entry name" value="ZINC_FINGER_C2H2_2"/>
    <property type="match status" value="5"/>
</dbReference>
<evidence type="ECO:0000256" key="4">
    <source>
        <dbReference type="ARBA" id="ARBA00022771"/>
    </source>
</evidence>
<feature type="compositionally biased region" description="Basic and acidic residues" evidence="12">
    <location>
        <begin position="160"/>
        <end position="171"/>
    </location>
</feature>
<evidence type="ECO:0000313" key="16">
    <source>
        <dbReference type="Proteomes" id="UP001307889"/>
    </source>
</evidence>
<dbReference type="SUPFAM" id="SSF57716">
    <property type="entry name" value="Glucocorticoid receptor-like (DNA-binding domain)"/>
    <property type="match status" value="1"/>
</dbReference>
<keyword evidence="9" id="KW-0539">Nucleus</keyword>
<evidence type="ECO:0000313" key="15">
    <source>
        <dbReference type="EMBL" id="BES95989.1"/>
    </source>
</evidence>
<evidence type="ECO:0000256" key="6">
    <source>
        <dbReference type="ARBA" id="ARBA00023015"/>
    </source>
</evidence>